<dbReference type="SMART" id="SM00086">
    <property type="entry name" value="PAC"/>
    <property type="match status" value="2"/>
</dbReference>
<dbReference type="SMART" id="SM00091">
    <property type="entry name" value="PAS"/>
    <property type="match status" value="2"/>
</dbReference>
<dbReference type="SMART" id="SM00052">
    <property type="entry name" value="EAL"/>
    <property type="match status" value="1"/>
</dbReference>
<dbReference type="Gene3D" id="3.20.20.450">
    <property type="entry name" value="EAL domain"/>
    <property type="match status" value="1"/>
</dbReference>
<dbReference type="PROSITE" id="PS50887">
    <property type="entry name" value="GGDEF"/>
    <property type="match status" value="1"/>
</dbReference>
<dbReference type="RefSeq" id="WP_090668928.1">
    <property type="nucleotide sequence ID" value="NZ_FOUF01000014.1"/>
</dbReference>
<dbReference type="Pfam" id="PF13185">
    <property type="entry name" value="GAF_2"/>
    <property type="match status" value="1"/>
</dbReference>
<dbReference type="InterPro" id="IPR035965">
    <property type="entry name" value="PAS-like_dom_sf"/>
</dbReference>
<proteinExistence type="predicted"/>
<evidence type="ECO:0000256" key="2">
    <source>
        <dbReference type="ARBA" id="ARBA00022777"/>
    </source>
</evidence>
<dbReference type="InterPro" id="IPR000014">
    <property type="entry name" value="PAS"/>
</dbReference>
<gene>
    <name evidence="9" type="ORF">SAMN05421880_11463</name>
</gene>
<dbReference type="SUPFAM" id="SSF141868">
    <property type="entry name" value="EAL domain-like"/>
    <property type="match status" value="1"/>
</dbReference>
<keyword evidence="10" id="KW-1185">Reference proteome</keyword>
<dbReference type="InterPro" id="IPR029016">
    <property type="entry name" value="GAF-like_dom_sf"/>
</dbReference>
<feature type="domain" description="PAS" evidence="5">
    <location>
        <begin position="143"/>
        <end position="191"/>
    </location>
</feature>
<dbReference type="InterPro" id="IPR003018">
    <property type="entry name" value="GAF"/>
</dbReference>
<dbReference type="SUPFAM" id="SSF52172">
    <property type="entry name" value="CheY-like"/>
    <property type="match status" value="1"/>
</dbReference>
<evidence type="ECO:0000313" key="9">
    <source>
        <dbReference type="EMBL" id="SFM37486.1"/>
    </source>
</evidence>
<dbReference type="InterPro" id="IPR001633">
    <property type="entry name" value="EAL_dom"/>
</dbReference>
<dbReference type="CDD" id="cd01948">
    <property type="entry name" value="EAL"/>
    <property type="match status" value="1"/>
</dbReference>
<keyword evidence="3" id="KW-0597">Phosphoprotein</keyword>
<dbReference type="Pfam" id="PF08448">
    <property type="entry name" value="PAS_4"/>
    <property type="match status" value="1"/>
</dbReference>
<dbReference type="EMBL" id="FOUF01000014">
    <property type="protein sequence ID" value="SFM37486.1"/>
    <property type="molecule type" value="Genomic_DNA"/>
</dbReference>
<sequence length="1002" mass="113299">MNHGVEIKVLLIEDVETDAELELRELRKSGIIYVSKRVDSEPDLRQALQEFKPHIILSDFSLPGHFDGYRALAISRELAPDIPFIFVSGTIGEENAIESLKNGASDYVLKSNLLRLSNAVKRALDESELKRLQKAAEREIEAQRTFFRKVIDLDKNLIFAKDREGRFVLVNEAFAAFLGMTASDLLGKNNVDLISRSNAELVKHLQMDELEVMDTKCEKFFPEVKITDAHGKIHWLQTIMRPIISSDGSADMILAVGTDITERKQMEDELRQSIERFETIARATNDAVWDWNLQTGYLWRNESFELLFGYGEEAEPSIRFWMEHIHPDVRDVIKSSLYQVIEGEEKYWSAEYRFMRHDGSYAYVYDRGYVIRDASGKGMRMIGAMMDMSERYAQEMKIARLHRIRDVLSGINSTIIRVHDQETLYQEACRIAVEYGKFAMAWIGLLDRTTGEICPVAVCGEDQGFHDTAKFSIDENKPEGHSLVATVLRENKVIFNNDVAMAVDVKYQQELLARGIHSIAALPLSMGDEVIGVFGLNSTEKNAFDEEEINLLREMAADISFGLESINREQQIKYLAYYDVLTGLPNRELFTDRLVQALHPAVPGYAVALLLLDIERFAYVNDVYGRHVGDGLLKEFANHLRACVPEQDRLARVGANCFAILLVDIHEPSVVAHFIEEKLHGVLPRAVMVEGRSILVSSKVGVALSPTDGVEAEVLFRNAEAALKSAKQANAKYLFYAREMNALVAEKLILENRLRQALDKQEFILHYQPKINLSSDEVCGLEALIRWQTQDGLVPPIKFIPLLEETGMIIEVGLWAIRKAMEDRQAWKEKGLISPPIAVNVSSVQIKDKNFVPAVISVLDSFPDDKAGLELEITETLIMENLDDNIKKFYELKDKGVRISIDDFGTGYSSLSYMSKLPVNALKIDRSFISDMLDNPDDTNIVSTIIMLAHSLNLKVIAEGVETTEQVNLLRLLKCDQFQGYLFSPPVPPLDIETMLKARSTT</sequence>
<dbReference type="GO" id="GO:0016301">
    <property type="term" value="F:kinase activity"/>
    <property type="evidence" value="ECO:0007669"/>
    <property type="project" value="UniProtKB-KW"/>
</dbReference>
<evidence type="ECO:0000259" key="8">
    <source>
        <dbReference type="PROSITE" id="PS50887"/>
    </source>
</evidence>
<evidence type="ECO:0000313" key="10">
    <source>
        <dbReference type="Proteomes" id="UP000199561"/>
    </source>
</evidence>
<dbReference type="NCBIfam" id="TIGR00229">
    <property type="entry name" value="sensory_box"/>
    <property type="match status" value="2"/>
</dbReference>
<dbReference type="InterPro" id="IPR000700">
    <property type="entry name" value="PAS-assoc_C"/>
</dbReference>
<organism evidence="9 10">
    <name type="scientific">Nitrosomonas nitrosa</name>
    <dbReference type="NCBI Taxonomy" id="52442"/>
    <lineage>
        <taxon>Bacteria</taxon>
        <taxon>Pseudomonadati</taxon>
        <taxon>Pseudomonadota</taxon>
        <taxon>Betaproteobacteria</taxon>
        <taxon>Nitrosomonadales</taxon>
        <taxon>Nitrosomonadaceae</taxon>
        <taxon>Nitrosomonas</taxon>
    </lineage>
</organism>
<dbReference type="InterPro" id="IPR013656">
    <property type="entry name" value="PAS_4"/>
</dbReference>
<dbReference type="Pfam" id="PF00990">
    <property type="entry name" value="GGDEF"/>
    <property type="match status" value="1"/>
</dbReference>
<dbReference type="Gene3D" id="3.30.70.270">
    <property type="match status" value="1"/>
</dbReference>
<dbReference type="PROSITE" id="PS50110">
    <property type="entry name" value="RESPONSE_REGULATORY"/>
    <property type="match status" value="1"/>
</dbReference>
<dbReference type="Gene3D" id="3.40.50.2300">
    <property type="match status" value="1"/>
</dbReference>
<keyword evidence="1" id="KW-0808">Transferase</keyword>
<feature type="domain" description="EAL" evidence="7">
    <location>
        <begin position="747"/>
        <end position="1000"/>
    </location>
</feature>
<dbReference type="InterPro" id="IPR043128">
    <property type="entry name" value="Rev_trsase/Diguanyl_cyclase"/>
</dbReference>
<dbReference type="InterPro" id="IPR013655">
    <property type="entry name" value="PAS_fold_3"/>
</dbReference>
<dbReference type="InterPro" id="IPR011006">
    <property type="entry name" value="CheY-like_superfamily"/>
</dbReference>
<dbReference type="Proteomes" id="UP000199561">
    <property type="component" value="Unassembled WGS sequence"/>
</dbReference>
<dbReference type="Gene3D" id="3.30.450.20">
    <property type="entry name" value="PAS domain"/>
    <property type="match status" value="2"/>
</dbReference>
<dbReference type="PANTHER" id="PTHR44757">
    <property type="entry name" value="DIGUANYLATE CYCLASE DGCP"/>
    <property type="match status" value="1"/>
</dbReference>
<dbReference type="SMART" id="SM00267">
    <property type="entry name" value="GGDEF"/>
    <property type="match status" value="1"/>
</dbReference>
<dbReference type="AlphaFoldDB" id="A0A1I4QCG3"/>
<evidence type="ECO:0000256" key="3">
    <source>
        <dbReference type="PROSITE-ProRule" id="PRU00169"/>
    </source>
</evidence>
<dbReference type="InterPro" id="IPR052155">
    <property type="entry name" value="Biofilm_reg_signaling"/>
</dbReference>
<dbReference type="SUPFAM" id="SSF55073">
    <property type="entry name" value="Nucleotide cyclase"/>
    <property type="match status" value="1"/>
</dbReference>
<keyword evidence="2" id="KW-0418">Kinase</keyword>
<dbReference type="NCBIfam" id="TIGR00254">
    <property type="entry name" value="GGDEF"/>
    <property type="match status" value="1"/>
</dbReference>
<feature type="domain" description="PAS" evidence="5">
    <location>
        <begin position="273"/>
        <end position="344"/>
    </location>
</feature>
<dbReference type="InterPro" id="IPR035919">
    <property type="entry name" value="EAL_sf"/>
</dbReference>
<dbReference type="SUPFAM" id="SSF55785">
    <property type="entry name" value="PYP-like sensor domain (PAS domain)"/>
    <property type="match status" value="2"/>
</dbReference>
<reference evidence="9 10" key="1">
    <citation type="submission" date="2016-10" db="EMBL/GenBank/DDBJ databases">
        <authorList>
            <person name="de Groot N.N."/>
        </authorList>
    </citation>
    <scope>NUCLEOTIDE SEQUENCE [LARGE SCALE GENOMIC DNA]</scope>
    <source>
        <strain evidence="9 10">Nm146</strain>
    </source>
</reference>
<evidence type="ECO:0000259" key="7">
    <source>
        <dbReference type="PROSITE" id="PS50883"/>
    </source>
</evidence>
<dbReference type="CDD" id="cd01949">
    <property type="entry name" value="GGDEF"/>
    <property type="match status" value="1"/>
</dbReference>
<dbReference type="InterPro" id="IPR029787">
    <property type="entry name" value="Nucleotide_cyclase"/>
</dbReference>
<dbReference type="PROSITE" id="PS50112">
    <property type="entry name" value="PAS"/>
    <property type="match status" value="2"/>
</dbReference>
<dbReference type="GO" id="GO:0000160">
    <property type="term" value="P:phosphorelay signal transduction system"/>
    <property type="evidence" value="ECO:0007669"/>
    <property type="project" value="InterPro"/>
</dbReference>
<evidence type="ECO:0000256" key="1">
    <source>
        <dbReference type="ARBA" id="ARBA00022679"/>
    </source>
</evidence>
<accession>A0A1I4QCG3</accession>
<dbReference type="SMART" id="SM00448">
    <property type="entry name" value="REC"/>
    <property type="match status" value="1"/>
</dbReference>
<protein>
    <submittedName>
        <fullName evidence="9">PAS domain S-box-containing protein/diguanylate cyclase (GGDEF) domain-containing protein</fullName>
    </submittedName>
</protein>
<dbReference type="CDD" id="cd00130">
    <property type="entry name" value="PAS"/>
    <property type="match status" value="2"/>
</dbReference>
<dbReference type="InterPro" id="IPR001789">
    <property type="entry name" value="Sig_transdc_resp-reg_receiver"/>
</dbReference>
<evidence type="ECO:0000259" key="4">
    <source>
        <dbReference type="PROSITE" id="PS50110"/>
    </source>
</evidence>
<feature type="domain" description="Response regulatory" evidence="4">
    <location>
        <begin position="8"/>
        <end position="125"/>
    </location>
</feature>
<evidence type="ECO:0000259" key="5">
    <source>
        <dbReference type="PROSITE" id="PS50112"/>
    </source>
</evidence>
<dbReference type="InterPro" id="IPR001610">
    <property type="entry name" value="PAC"/>
</dbReference>
<feature type="domain" description="PAC" evidence="6">
    <location>
        <begin position="220"/>
        <end position="272"/>
    </location>
</feature>
<dbReference type="STRING" id="52442.SAMN05421880_11463"/>
<dbReference type="Pfam" id="PF08447">
    <property type="entry name" value="PAS_3"/>
    <property type="match status" value="1"/>
</dbReference>
<dbReference type="CDD" id="cd00156">
    <property type="entry name" value="REC"/>
    <property type="match status" value="1"/>
</dbReference>
<name>A0A1I4QCG3_9PROT</name>
<dbReference type="PROSITE" id="PS50883">
    <property type="entry name" value="EAL"/>
    <property type="match status" value="1"/>
</dbReference>
<dbReference type="PANTHER" id="PTHR44757:SF2">
    <property type="entry name" value="BIOFILM ARCHITECTURE MAINTENANCE PROTEIN MBAA"/>
    <property type="match status" value="1"/>
</dbReference>
<feature type="domain" description="GGDEF" evidence="8">
    <location>
        <begin position="605"/>
        <end position="739"/>
    </location>
</feature>
<dbReference type="Pfam" id="PF00563">
    <property type="entry name" value="EAL"/>
    <property type="match status" value="1"/>
</dbReference>
<dbReference type="InterPro" id="IPR000160">
    <property type="entry name" value="GGDEF_dom"/>
</dbReference>
<dbReference type="Gene3D" id="3.30.450.40">
    <property type="match status" value="1"/>
</dbReference>
<dbReference type="SUPFAM" id="SSF55781">
    <property type="entry name" value="GAF domain-like"/>
    <property type="match status" value="1"/>
</dbReference>
<feature type="domain" description="PAC" evidence="6">
    <location>
        <begin position="348"/>
        <end position="400"/>
    </location>
</feature>
<dbReference type="PROSITE" id="PS50113">
    <property type="entry name" value="PAC"/>
    <property type="match status" value="2"/>
</dbReference>
<evidence type="ECO:0000259" key="6">
    <source>
        <dbReference type="PROSITE" id="PS50113"/>
    </source>
</evidence>
<dbReference type="Pfam" id="PF00072">
    <property type="entry name" value="Response_reg"/>
    <property type="match status" value="1"/>
</dbReference>
<feature type="modified residue" description="4-aspartylphosphate" evidence="3">
    <location>
        <position position="59"/>
    </location>
</feature>